<name>A0A931NEV0_9BURK</name>
<dbReference type="SUPFAM" id="SSF101874">
    <property type="entry name" value="YceI-like"/>
    <property type="match status" value="1"/>
</dbReference>
<gene>
    <name evidence="3" type="ORF">I7X43_12160</name>
</gene>
<dbReference type="InterPro" id="IPR036761">
    <property type="entry name" value="TTHA0802/YceI-like_sf"/>
</dbReference>
<reference evidence="3" key="1">
    <citation type="submission" date="2020-12" db="EMBL/GenBank/DDBJ databases">
        <title>The genome sequence of Inhella sp. 4Y17.</title>
        <authorList>
            <person name="Liu Y."/>
        </authorList>
    </citation>
    <scope>NUCLEOTIDE SEQUENCE</scope>
    <source>
        <strain evidence="3">4Y10</strain>
    </source>
</reference>
<evidence type="ECO:0000256" key="1">
    <source>
        <dbReference type="SAM" id="SignalP"/>
    </source>
</evidence>
<dbReference type="Proteomes" id="UP000620139">
    <property type="component" value="Unassembled WGS sequence"/>
</dbReference>
<feature type="chain" id="PRO_5037104874" evidence="1">
    <location>
        <begin position="19"/>
        <end position="188"/>
    </location>
</feature>
<dbReference type="Gene3D" id="2.40.128.110">
    <property type="entry name" value="Lipid/polyisoprenoid-binding, YceI-like"/>
    <property type="match status" value="1"/>
</dbReference>
<dbReference type="PANTHER" id="PTHR34406">
    <property type="entry name" value="PROTEIN YCEI"/>
    <property type="match status" value="1"/>
</dbReference>
<dbReference type="Pfam" id="PF04264">
    <property type="entry name" value="YceI"/>
    <property type="match status" value="1"/>
</dbReference>
<comment type="caution">
    <text evidence="3">The sequence shown here is derived from an EMBL/GenBank/DDBJ whole genome shotgun (WGS) entry which is preliminary data.</text>
</comment>
<dbReference type="PANTHER" id="PTHR34406:SF2">
    <property type="entry name" value="PERIPLASMIC PROTEIN"/>
    <property type="match status" value="1"/>
</dbReference>
<dbReference type="AlphaFoldDB" id="A0A931NEV0"/>
<keyword evidence="4" id="KW-1185">Reference proteome</keyword>
<protein>
    <submittedName>
        <fullName evidence="3">Polyisoprenoid-binding protein</fullName>
    </submittedName>
</protein>
<dbReference type="RefSeq" id="WP_198101214.1">
    <property type="nucleotide sequence ID" value="NZ_JAEDAL010000006.1"/>
</dbReference>
<organism evidence="3 4">
    <name type="scientific">Inhella gelatinilytica</name>
    <dbReference type="NCBI Taxonomy" id="2795030"/>
    <lineage>
        <taxon>Bacteria</taxon>
        <taxon>Pseudomonadati</taxon>
        <taxon>Pseudomonadota</taxon>
        <taxon>Betaproteobacteria</taxon>
        <taxon>Burkholderiales</taxon>
        <taxon>Sphaerotilaceae</taxon>
        <taxon>Inhella</taxon>
    </lineage>
</organism>
<evidence type="ECO:0000259" key="2">
    <source>
        <dbReference type="SMART" id="SM00867"/>
    </source>
</evidence>
<evidence type="ECO:0000313" key="4">
    <source>
        <dbReference type="Proteomes" id="UP000620139"/>
    </source>
</evidence>
<dbReference type="InterPro" id="IPR007372">
    <property type="entry name" value="Lipid/polyisoprenoid-bd_YceI"/>
</dbReference>
<evidence type="ECO:0000313" key="3">
    <source>
        <dbReference type="EMBL" id="MBH9553595.1"/>
    </source>
</evidence>
<dbReference type="EMBL" id="JAEDAL010000006">
    <property type="protein sequence ID" value="MBH9553595.1"/>
    <property type="molecule type" value="Genomic_DNA"/>
</dbReference>
<feature type="signal peptide" evidence="1">
    <location>
        <begin position="1"/>
        <end position="18"/>
    </location>
</feature>
<keyword evidence="1" id="KW-0732">Signal</keyword>
<sequence length="188" mass="20488">MKRIALLSLACAAGLAHAEPATYKLDPTHSFVTFEVRHFGTSTNRGRFDKKEGQITVDTAAKTGRAEITIDMTSISTGTPNFDRHLKSKDFFDAEQHATARFVGTQFEFDGDKIKSVSGELTMLGKTAPVKLTATHYNCYAHPMLKVQACGGDFEATIQRSAWGMGYGAAFIPDAVKLVIQVEGLKQP</sequence>
<proteinExistence type="predicted"/>
<accession>A0A931NEV0</accession>
<feature type="domain" description="Lipid/polyisoprenoid-binding YceI-like" evidence="2">
    <location>
        <begin position="22"/>
        <end position="185"/>
    </location>
</feature>
<dbReference type="SMART" id="SM00867">
    <property type="entry name" value="YceI"/>
    <property type="match status" value="1"/>
</dbReference>